<protein>
    <submittedName>
        <fullName evidence="1">Uncharacterized protein</fullName>
    </submittedName>
</protein>
<reference evidence="1 2" key="1">
    <citation type="journal article" date="2016" name="Mol. Biol. Evol.">
        <title>Comparative Genomics of Early-Diverging Mushroom-Forming Fungi Provides Insights into the Origins of Lignocellulose Decay Capabilities.</title>
        <authorList>
            <person name="Nagy L.G."/>
            <person name="Riley R."/>
            <person name="Tritt A."/>
            <person name="Adam C."/>
            <person name="Daum C."/>
            <person name="Floudas D."/>
            <person name="Sun H."/>
            <person name="Yadav J.S."/>
            <person name="Pangilinan J."/>
            <person name="Larsson K.H."/>
            <person name="Matsuura K."/>
            <person name="Barry K."/>
            <person name="Labutti K."/>
            <person name="Kuo R."/>
            <person name="Ohm R.A."/>
            <person name="Bhattacharya S.S."/>
            <person name="Shirouzu T."/>
            <person name="Yoshinaga Y."/>
            <person name="Martin F.M."/>
            <person name="Grigoriev I.V."/>
            <person name="Hibbett D.S."/>
        </authorList>
    </citation>
    <scope>NUCLEOTIDE SEQUENCE [LARGE SCALE GENOMIC DNA]</scope>
    <source>
        <strain evidence="1 2">HHB12029</strain>
    </source>
</reference>
<dbReference type="EMBL" id="KV425915">
    <property type="protein sequence ID" value="KZV98741.1"/>
    <property type="molecule type" value="Genomic_DNA"/>
</dbReference>
<dbReference type="Proteomes" id="UP000077266">
    <property type="component" value="Unassembled WGS sequence"/>
</dbReference>
<dbReference type="AlphaFoldDB" id="A0A165M443"/>
<feature type="non-terminal residue" evidence="1">
    <location>
        <position position="793"/>
    </location>
</feature>
<gene>
    <name evidence="1" type="ORF">EXIGLDRAFT_593834</name>
</gene>
<sequence length="793" mass="90602">SIRNFLAHTTSSIENYEATRSAFKIYDPACDMLSTDAVRSKLEELTGVYALYDDLCINSCIAYTGPYSELETCPVCEEPRYQPDSTTPRNKMTTIPIGPQLQAMHRHEQTAEQLDYWASRTHDLLQQLERGEEILEYFDVMCGSDILKLMTDGHLTPDDTVIMHSIDGAQLYRHKKSNCWMSICVIFNFAPDQGRYKVSRVLPVSTVPGPEKPKIMESVIYTSLHHISAVNRRGGLPIWDAYRASRRYRDSGLFSLFATADAEALPIYNSLVGPTGKFGCRLWCPLCGRRMSGGRRGGHYYPMMALPNDYACAGCDHDDVDYHSPLGPRSQDDYLDVLEQICAVDMTQKRYAELRRDTGVAKQSPLLGLWVSPQRPMILGLPGMCPLDSMHMVMNLAKAMLSLWTGSIDCLPTDDRNTWDWMVLVDDVWKQHGLDVEACKEYSPSSFERVARNIAEKLNSGYKAIEFLNYFFVHGPALLYRVLPMVYWVHYCKLVAAIRMLCQKSVLRAQIDEAAVLLQEFLEEFETLYIQRREDRMHFITQVIHNLWHLAPETLRVGPISLYAQWTLERTIGNLTEEMKQPGDPYQNLAQRSLRRAWTNALKAFCPVFDEKRDIDARVPRGGLLLQNGYTLLPARDRYSRIMTVQDEIDAIESYLSSLLVEPERPLEREDIRAFLAKPKIQRWGGLRLPNGQKARCCWSQDRIKSSKKRDTVNVKVDANSIAFARVRFFCQMTVGEQEHTVAMVEYFRHTDMDLLRQSSGALTTVTLTGRPEDLEVVHYSRICSVITAPPCP</sequence>
<organism evidence="1 2">
    <name type="scientific">Exidia glandulosa HHB12029</name>
    <dbReference type="NCBI Taxonomy" id="1314781"/>
    <lineage>
        <taxon>Eukaryota</taxon>
        <taxon>Fungi</taxon>
        <taxon>Dikarya</taxon>
        <taxon>Basidiomycota</taxon>
        <taxon>Agaricomycotina</taxon>
        <taxon>Agaricomycetes</taxon>
        <taxon>Auriculariales</taxon>
        <taxon>Exidiaceae</taxon>
        <taxon>Exidia</taxon>
    </lineage>
</organism>
<dbReference type="PANTHER" id="PTHR46579">
    <property type="entry name" value="F5/8 TYPE C DOMAIN-CONTAINING PROTEIN-RELATED"/>
    <property type="match status" value="1"/>
</dbReference>
<dbReference type="OrthoDB" id="2404451at2759"/>
<keyword evidence="2" id="KW-1185">Reference proteome</keyword>
<evidence type="ECO:0000313" key="2">
    <source>
        <dbReference type="Proteomes" id="UP000077266"/>
    </source>
</evidence>
<dbReference type="STRING" id="1314781.A0A165M443"/>
<accession>A0A165M443</accession>
<evidence type="ECO:0000313" key="1">
    <source>
        <dbReference type="EMBL" id="KZV98741.1"/>
    </source>
</evidence>
<dbReference type="PANTHER" id="PTHR46579:SF1">
    <property type="entry name" value="F5_8 TYPE C DOMAIN-CONTAINING PROTEIN"/>
    <property type="match status" value="1"/>
</dbReference>
<dbReference type="InParanoid" id="A0A165M443"/>
<feature type="non-terminal residue" evidence="1">
    <location>
        <position position="1"/>
    </location>
</feature>
<name>A0A165M443_EXIGL</name>
<proteinExistence type="predicted"/>